<dbReference type="EMBL" id="JARPUR010000002">
    <property type="protein sequence ID" value="KAK4881411.1"/>
    <property type="molecule type" value="Genomic_DNA"/>
</dbReference>
<evidence type="ECO:0000313" key="2">
    <source>
        <dbReference type="Proteomes" id="UP001353858"/>
    </source>
</evidence>
<dbReference type="PANTHER" id="PTHR46601:SF1">
    <property type="entry name" value="ADF-H DOMAIN-CONTAINING PROTEIN"/>
    <property type="match status" value="1"/>
</dbReference>
<keyword evidence="2" id="KW-1185">Reference proteome</keyword>
<evidence type="ECO:0000313" key="1">
    <source>
        <dbReference type="EMBL" id="KAK4881411.1"/>
    </source>
</evidence>
<dbReference type="PANTHER" id="PTHR46601">
    <property type="entry name" value="ULP_PROTEASE DOMAIN-CONTAINING PROTEIN"/>
    <property type="match status" value="1"/>
</dbReference>
<reference evidence="2" key="1">
    <citation type="submission" date="2023-01" db="EMBL/GenBank/DDBJ databases">
        <title>Key to firefly adult light organ development and bioluminescence: homeobox transcription factors regulate luciferase expression and transportation to peroxisome.</title>
        <authorList>
            <person name="Fu X."/>
        </authorList>
    </citation>
    <scope>NUCLEOTIDE SEQUENCE [LARGE SCALE GENOMIC DNA]</scope>
</reference>
<dbReference type="AlphaFoldDB" id="A0AAN7PF07"/>
<dbReference type="Proteomes" id="UP001353858">
    <property type="component" value="Unassembled WGS sequence"/>
</dbReference>
<accession>A0AAN7PF07</accession>
<organism evidence="1 2">
    <name type="scientific">Aquatica leii</name>
    <dbReference type="NCBI Taxonomy" id="1421715"/>
    <lineage>
        <taxon>Eukaryota</taxon>
        <taxon>Metazoa</taxon>
        <taxon>Ecdysozoa</taxon>
        <taxon>Arthropoda</taxon>
        <taxon>Hexapoda</taxon>
        <taxon>Insecta</taxon>
        <taxon>Pterygota</taxon>
        <taxon>Neoptera</taxon>
        <taxon>Endopterygota</taxon>
        <taxon>Coleoptera</taxon>
        <taxon>Polyphaga</taxon>
        <taxon>Elateriformia</taxon>
        <taxon>Elateroidea</taxon>
        <taxon>Lampyridae</taxon>
        <taxon>Luciolinae</taxon>
        <taxon>Aquatica</taxon>
    </lineage>
</organism>
<comment type="caution">
    <text evidence="1">The sequence shown here is derived from an EMBL/GenBank/DDBJ whole genome shotgun (WGS) entry which is preliminary data.</text>
</comment>
<protein>
    <submittedName>
        <fullName evidence="1">Uncharacterized protein</fullName>
    </submittedName>
</protein>
<proteinExistence type="predicted"/>
<name>A0AAN7PF07_9COLE</name>
<sequence length="168" mass="19725">MLNALHRASECIRVVKIKGLAQSYFWCKNIDLQYDVCYTGHLTTSKRPPMKCCKSCPGLNVIRDHLKIIFEDNQITNVQFEKWFGTYRFTISTQLLPFDDFIDSLCHASNKLKQDKIIVQCNFAEHYNLVVQEVAQIFHWNHRQATLLTSVFYYKNKSEIEHSSILMI</sequence>
<gene>
    <name evidence="1" type="ORF">RN001_004730</name>
</gene>